<organism evidence="4 5">
    <name type="scientific">Dysosmobacter segnis</name>
    <dbReference type="NCBI Taxonomy" id="2763042"/>
    <lineage>
        <taxon>Bacteria</taxon>
        <taxon>Bacillati</taxon>
        <taxon>Bacillota</taxon>
        <taxon>Clostridia</taxon>
        <taxon>Eubacteriales</taxon>
        <taxon>Oscillospiraceae</taxon>
        <taxon>Dysosmobacter</taxon>
    </lineage>
</organism>
<dbReference type="SMART" id="SM01008">
    <property type="entry name" value="Ald_Xan_dh_C"/>
    <property type="match status" value="1"/>
</dbReference>
<sequence length="770" mass="84608">MSITVGKSVARVDAFDKVTGRTKYYEDRMPAGALYIRIKHAEIAHGFVKSVDTAAAEAIDGVVKVLTCFDVPDIPFPTAGHPWSMDPGHQDVADRHLLNRHVRYYGDDVAVVIAENEVAAMQGVRALKVEYEELPFVLDVQKAMEPDAPQIHENYPGNILKHTDIRKGDYAAAIQEPGLIKVEGWYETPTVQHCHIENHGCYAYEENGRVVVVSSTQIPHIIRRIVGQALGRPWADVEIIKPYIGGGFGNKQDALYEPLCAWCSTQVNGRCVRIDCSREETFVSNRVRHAIRFHIVSWLRKDGQLVARKVECFSNQGAYASHGHSICAKALGSFAQIYPCDHMECDGWTVFTNRPAAGAMRGYGMPQASFADEANIDECAAAVGMDPLEYRMKFIMPKDYHDAFSGNTNYFDSFRACLEKGRDAMDYDRRKAEFAKDTGSVRRGIGAASFWYNTGVYPISLETASNRMQLNLDGTVTMQCGETEIGQGADTAYAQMTAKAVGLKSYKDVHVVSCQDTDITPTGLGAYASRQTYMEGFAIDQTGRLLRQKILAYAAEMLGCSAEELDIVEGNVVRKDSGAVEMDLSHLAMTAQYNPVHSEHITAESTATIRSNAYSFGCTFAEVEVDIPMCKVTLKRIVNVHDCGSLINPALAEAQVHGGMSMGIGYGLSEQLLFDEKTGKPLNNNLLDYKLSTVMDHPDLEALFVENAEPTSPFGTKALGEPPACSPAPAIRSAIYNATGVSIDTTPITPHVLYRAFKEAGLIHDEKEGD</sequence>
<keyword evidence="5" id="KW-1185">Reference proteome</keyword>
<gene>
    <name evidence="4" type="primary">xdhA</name>
    <name evidence="4" type="ORF">H8Z83_10300</name>
</gene>
<reference evidence="4" key="1">
    <citation type="submission" date="2020-08" db="EMBL/GenBank/DDBJ databases">
        <title>Genome public.</title>
        <authorList>
            <person name="Liu C."/>
            <person name="Sun Q."/>
        </authorList>
    </citation>
    <scope>NUCLEOTIDE SEQUENCE</scope>
    <source>
        <strain evidence="4">BX15</strain>
    </source>
</reference>
<dbReference type="Pfam" id="PF20256">
    <property type="entry name" value="MoCoBD_2"/>
    <property type="match status" value="1"/>
</dbReference>
<dbReference type="GO" id="GO:0004854">
    <property type="term" value="F:xanthine dehydrogenase activity"/>
    <property type="evidence" value="ECO:0007669"/>
    <property type="project" value="UniProtKB-EC"/>
</dbReference>
<dbReference type="InterPro" id="IPR036856">
    <property type="entry name" value="Ald_Oxase/Xan_DH_a/b_sf"/>
</dbReference>
<feature type="domain" description="Aldehyde oxidase/xanthine dehydrogenase a/b hammerhead" evidence="3">
    <location>
        <begin position="19"/>
        <end position="135"/>
    </location>
</feature>
<accession>A0A923SB52</accession>
<comment type="caution">
    <text evidence="4">The sequence shown here is derived from an EMBL/GenBank/DDBJ whole genome shotgun (WGS) entry which is preliminary data.</text>
</comment>
<dbReference type="InterPro" id="IPR016208">
    <property type="entry name" value="Ald_Oxase/xanthine_DH-like"/>
</dbReference>
<evidence type="ECO:0000256" key="1">
    <source>
        <dbReference type="ARBA" id="ARBA00022505"/>
    </source>
</evidence>
<dbReference type="PANTHER" id="PTHR11908:SF132">
    <property type="entry name" value="ALDEHYDE OXIDASE 1-RELATED"/>
    <property type="match status" value="1"/>
</dbReference>
<keyword evidence="2 4" id="KW-0560">Oxidoreductase</keyword>
<dbReference type="InterPro" id="IPR046867">
    <property type="entry name" value="AldOxase/xan_DH_MoCoBD2"/>
</dbReference>
<dbReference type="Pfam" id="PF01315">
    <property type="entry name" value="Ald_Xan_dh_C"/>
    <property type="match status" value="1"/>
</dbReference>
<dbReference type="NCBIfam" id="NF007426">
    <property type="entry name" value="PRK09970.1"/>
    <property type="match status" value="1"/>
</dbReference>
<dbReference type="NCBIfam" id="NF043082">
    <property type="entry name" value="XdhA_XDHase"/>
    <property type="match status" value="1"/>
</dbReference>
<dbReference type="Proteomes" id="UP000620327">
    <property type="component" value="Unassembled WGS sequence"/>
</dbReference>
<keyword evidence="1" id="KW-0500">Molybdenum</keyword>
<dbReference type="Gene3D" id="3.90.1170.50">
    <property type="entry name" value="Aldehyde oxidase/xanthine dehydrogenase, a/b hammerhead"/>
    <property type="match status" value="1"/>
</dbReference>
<dbReference type="SUPFAM" id="SSF54665">
    <property type="entry name" value="CO dehydrogenase molybdoprotein N-domain-like"/>
    <property type="match status" value="1"/>
</dbReference>
<proteinExistence type="predicted"/>
<name>A0A923SB52_9FIRM</name>
<dbReference type="EMBL" id="JACOQI010000009">
    <property type="protein sequence ID" value="MBC5770707.1"/>
    <property type="molecule type" value="Genomic_DNA"/>
</dbReference>
<dbReference type="Pfam" id="PF02738">
    <property type="entry name" value="MoCoBD_1"/>
    <property type="match status" value="1"/>
</dbReference>
<dbReference type="PANTHER" id="PTHR11908">
    <property type="entry name" value="XANTHINE DEHYDROGENASE"/>
    <property type="match status" value="1"/>
</dbReference>
<evidence type="ECO:0000256" key="2">
    <source>
        <dbReference type="ARBA" id="ARBA00023002"/>
    </source>
</evidence>
<dbReference type="InterPro" id="IPR008274">
    <property type="entry name" value="AldOxase/xan_DH_MoCoBD1"/>
</dbReference>
<dbReference type="AlphaFoldDB" id="A0A923SB52"/>
<dbReference type="EC" id="1.17.1.4" evidence="4"/>
<protein>
    <submittedName>
        <fullName evidence="4">Xanthine dehydrogenase molybdenum-binding subunit XdhA</fullName>
        <ecNumber evidence="4">1.17.1.4</ecNumber>
    </submittedName>
</protein>
<dbReference type="InterPro" id="IPR050028">
    <property type="entry name" value="XdhA_XDHase"/>
</dbReference>
<dbReference type="SUPFAM" id="SSF56003">
    <property type="entry name" value="Molybdenum cofactor-binding domain"/>
    <property type="match status" value="1"/>
</dbReference>
<dbReference type="RefSeq" id="WP_187014953.1">
    <property type="nucleotide sequence ID" value="NZ_JACOQI010000009.1"/>
</dbReference>
<dbReference type="InterPro" id="IPR037165">
    <property type="entry name" value="AldOxase/xan_DH_Mopterin-bd_sf"/>
</dbReference>
<dbReference type="GO" id="GO:0005506">
    <property type="term" value="F:iron ion binding"/>
    <property type="evidence" value="ECO:0007669"/>
    <property type="project" value="InterPro"/>
</dbReference>
<dbReference type="GO" id="GO:0002197">
    <property type="term" value="C:xanthine dehydrogenase complex"/>
    <property type="evidence" value="ECO:0007669"/>
    <property type="project" value="InterPro"/>
</dbReference>
<evidence type="ECO:0000313" key="4">
    <source>
        <dbReference type="EMBL" id="MBC5770707.1"/>
    </source>
</evidence>
<evidence type="ECO:0000259" key="3">
    <source>
        <dbReference type="SMART" id="SM01008"/>
    </source>
</evidence>
<dbReference type="InterPro" id="IPR000674">
    <property type="entry name" value="Ald_Oxase/Xan_DH_a/b"/>
</dbReference>
<evidence type="ECO:0000313" key="5">
    <source>
        <dbReference type="Proteomes" id="UP000620327"/>
    </source>
</evidence>
<dbReference type="Gene3D" id="3.30.365.10">
    <property type="entry name" value="Aldehyde oxidase/xanthine dehydrogenase, molybdopterin binding domain"/>
    <property type="match status" value="4"/>
</dbReference>